<organism evidence="2 3">
    <name type="scientific">Macrosiphum euphorbiae</name>
    <name type="common">potato aphid</name>
    <dbReference type="NCBI Taxonomy" id="13131"/>
    <lineage>
        <taxon>Eukaryota</taxon>
        <taxon>Metazoa</taxon>
        <taxon>Ecdysozoa</taxon>
        <taxon>Arthropoda</taxon>
        <taxon>Hexapoda</taxon>
        <taxon>Insecta</taxon>
        <taxon>Pterygota</taxon>
        <taxon>Neoptera</taxon>
        <taxon>Paraneoptera</taxon>
        <taxon>Hemiptera</taxon>
        <taxon>Sternorrhyncha</taxon>
        <taxon>Aphidomorpha</taxon>
        <taxon>Aphidoidea</taxon>
        <taxon>Aphididae</taxon>
        <taxon>Macrosiphini</taxon>
        <taxon>Macrosiphum</taxon>
    </lineage>
</organism>
<dbReference type="InterPro" id="IPR000477">
    <property type="entry name" value="RT_dom"/>
</dbReference>
<dbReference type="InterPro" id="IPR043502">
    <property type="entry name" value="DNA/RNA_pol_sf"/>
</dbReference>
<dbReference type="Proteomes" id="UP001160148">
    <property type="component" value="Unassembled WGS sequence"/>
</dbReference>
<name>A0AAV0XGE9_9HEMI</name>
<dbReference type="PANTHER" id="PTHR47027">
    <property type="entry name" value="REVERSE TRANSCRIPTASE DOMAIN-CONTAINING PROTEIN"/>
    <property type="match status" value="1"/>
</dbReference>
<gene>
    <name evidence="2" type="ORF">MEUPH1_LOCUS21213</name>
</gene>
<dbReference type="PROSITE" id="PS50878">
    <property type="entry name" value="RT_POL"/>
    <property type="match status" value="1"/>
</dbReference>
<proteinExistence type="predicted"/>
<comment type="caution">
    <text evidence="2">The sequence shown here is derived from an EMBL/GenBank/DDBJ whole genome shotgun (WGS) entry which is preliminary data.</text>
</comment>
<dbReference type="Gene3D" id="3.30.70.270">
    <property type="match status" value="1"/>
</dbReference>
<evidence type="ECO:0000313" key="2">
    <source>
        <dbReference type="EMBL" id="CAI6366651.1"/>
    </source>
</evidence>
<sequence length="345" mass="39654">MLFVDFKAAYDSIDRNKLWNVMARIGIPEKLIRMIKTCVQGSKCKVNFGGDYSNEFLVSTGLRQGDALSPALFNIALESVVRQVLCKAKGIKISDNQQLAIVAYADDLVLTTENEESLKQSAKELIRIGAEIGLSVNEEKTKYLILVEHFKYLGAWVNENANSHEEIKERLIAANRCYFGLSTLFKSKLLSRRSKITLYKVLIRPIVLYACEKWATTKTDENKLGVFERKILRQIYGPKKNNVGEFEVRTNEELRSLFGEANIIGIMQSYRLRWAIHVWRSEGILGNITRWRPSTKRPRGRPRQRWADRIKEDLRIIGIENGEEVSRDREKRRDVVDAAMDLNGL</sequence>
<reference evidence="2 3" key="1">
    <citation type="submission" date="2023-01" db="EMBL/GenBank/DDBJ databases">
        <authorList>
            <person name="Whitehead M."/>
        </authorList>
    </citation>
    <scope>NUCLEOTIDE SEQUENCE [LARGE SCALE GENOMIC DNA]</scope>
</reference>
<evidence type="ECO:0000259" key="1">
    <source>
        <dbReference type="PROSITE" id="PS50878"/>
    </source>
</evidence>
<dbReference type="InterPro" id="IPR043128">
    <property type="entry name" value="Rev_trsase/Diguanyl_cyclase"/>
</dbReference>
<keyword evidence="3" id="KW-1185">Reference proteome</keyword>
<dbReference type="GO" id="GO:0071897">
    <property type="term" value="P:DNA biosynthetic process"/>
    <property type="evidence" value="ECO:0007669"/>
    <property type="project" value="UniProtKB-ARBA"/>
</dbReference>
<accession>A0AAV0XGE9</accession>
<dbReference type="Pfam" id="PF00078">
    <property type="entry name" value="RVT_1"/>
    <property type="match status" value="1"/>
</dbReference>
<dbReference type="PANTHER" id="PTHR47027:SF20">
    <property type="entry name" value="REVERSE TRANSCRIPTASE-LIKE PROTEIN WITH RNA-DIRECTED DNA POLYMERASE DOMAIN"/>
    <property type="match status" value="1"/>
</dbReference>
<dbReference type="SUPFAM" id="SSF56672">
    <property type="entry name" value="DNA/RNA polymerases"/>
    <property type="match status" value="1"/>
</dbReference>
<dbReference type="AlphaFoldDB" id="A0AAV0XGE9"/>
<protein>
    <recommendedName>
        <fullName evidence="1">Reverse transcriptase domain-containing protein</fullName>
    </recommendedName>
</protein>
<evidence type="ECO:0000313" key="3">
    <source>
        <dbReference type="Proteomes" id="UP001160148"/>
    </source>
</evidence>
<feature type="domain" description="Reverse transcriptase" evidence="1">
    <location>
        <begin position="1"/>
        <end position="157"/>
    </location>
</feature>
<dbReference type="EMBL" id="CARXXK010000004">
    <property type="protein sequence ID" value="CAI6366651.1"/>
    <property type="molecule type" value="Genomic_DNA"/>
</dbReference>